<name>A0A668RZ57_OREAU</name>
<dbReference type="InterPro" id="IPR027417">
    <property type="entry name" value="P-loop_NTPase"/>
</dbReference>
<reference evidence="1" key="1">
    <citation type="submission" date="2025-08" db="UniProtKB">
        <authorList>
            <consortium name="Ensembl"/>
        </authorList>
    </citation>
    <scope>IDENTIFICATION</scope>
</reference>
<dbReference type="SUPFAM" id="SSF52540">
    <property type="entry name" value="P-loop containing nucleoside triphosphate hydrolases"/>
    <property type="match status" value="1"/>
</dbReference>
<evidence type="ECO:0008006" key="3">
    <source>
        <dbReference type="Google" id="ProtNLM"/>
    </source>
</evidence>
<dbReference type="AlphaFoldDB" id="A0A668RZ57"/>
<proteinExistence type="predicted"/>
<evidence type="ECO:0000313" key="2">
    <source>
        <dbReference type="Proteomes" id="UP000472276"/>
    </source>
</evidence>
<evidence type="ECO:0000313" key="1">
    <source>
        <dbReference type="Ensembl" id="ENSOABP00000005646.1"/>
    </source>
</evidence>
<protein>
    <recommendedName>
        <fullName evidence="3">G domain-containing protein</fullName>
    </recommendedName>
</protein>
<sequence>WSKENDLQDINTYQPHNSEIQYLRILLCGPTGSGKSSDLFIVTAKHFSFTVHNFQNPKSRTRDFLPFYIKQVMKGHVKDNRDYNENPGLSDKVHVLVSVISVSQAKTLIDLNNLTNIIFTLSFYVSGIPQMLLQTKIDEAFLEVKEDIKNVYKSSPLKEQMEKVSQSLGIPVNCSFPVKNYHSEIHTDDNTDTLILSTLRKMIDFGEDFVNSRTGKYWIF</sequence>
<accession>A0A668RZ57</accession>
<organism evidence="1 2">
    <name type="scientific">Oreochromis aureus</name>
    <name type="common">Israeli tilapia</name>
    <name type="synonym">Chromis aureus</name>
    <dbReference type="NCBI Taxonomy" id="47969"/>
    <lineage>
        <taxon>Eukaryota</taxon>
        <taxon>Metazoa</taxon>
        <taxon>Chordata</taxon>
        <taxon>Craniata</taxon>
        <taxon>Vertebrata</taxon>
        <taxon>Euteleostomi</taxon>
        <taxon>Actinopterygii</taxon>
        <taxon>Neopterygii</taxon>
        <taxon>Teleostei</taxon>
        <taxon>Neoteleostei</taxon>
        <taxon>Acanthomorphata</taxon>
        <taxon>Ovalentaria</taxon>
        <taxon>Cichlomorphae</taxon>
        <taxon>Cichliformes</taxon>
        <taxon>Cichlidae</taxon>
        <taxon>African cichlids</taxon>
        <taxon>Pseudocrenilabrinae</taxon>
        <taxon>Oreochromini</taxon>
        <taxon>Oreochromis</taxon>
    </lineage>
</organism>
<reference evidence="1" key="2">
    <citation type="submission" date="2025-09" db="UniProtKB">
        <authorList>
            <consortium name="Ensembl"/>
        </authorList>
    </citation>
    <scope>IDENTIFICATION</scope>
</reference>
<keyword evidence="2" id="KW-1185">Reference proteome</keyword>
<dbReference type="Proteomes" id="UP000472276">
    <property type="component" value="Unassembled WGS sequence"/>
</dbReference>
<dbReference type="OMA" id="WSKENDL"/>
<dbReference type="PANTHER" id="PTHR14241:SF1">
    <property type="entry name" value="INTERFERON-INDUCED PROTEIN 44-RELATED"/>
    <property type="match status" value="1"/>
</dbReference>
<dbReference type="PANTHER" id="PTHR14241">
    <property type="entry name" value="INTERFERON-INDUCED PROTEIN 44"/>
    <property type="match status" value="1"/>
</dbReference>
<dbReference type="Ensembl" id="ENSOABT00000005852.2">
    <property type="protein sequence ID" value="ENSOABP00000005646.1"/>
    <property type="gene ID" value="ENSOABG00000003174.2"/>
</dbReference>
<dbReference type="GO" id="GO:0006955">
    <property type="term" value="P:immune response"/>
    <property type="evidence" value="ECO:0007669"/>
    <property type="project" value="TreeGrafter"/>
</dbReference>